<evidence type="ECO:0000259" key="1">
    <source>
        <dbReference type="Pfam" id="PF05685"/>
    </source>
</evidence>
<dbReference type="EMBL" id="JBHSOF010000002">
    <property type="protein sequence ID" value="MFC5662002.1"/>
    <property type="molecule type" value="Genomic_DNA"/>
</dbReference>
<dbReference type="InterPro" id="IPR011335">
    <property type="entry name" value="Restrct_endonuc-II-like"/>
</dbReference>
<keyword evidence="3" id="KW-1185">Reference proteome</keyword>
<proteinExistence type="predicted"/>
<dbReference type="Proteomes" id="UP001595975">
    <property type="component" value="Unassembled WGS sequence"/>
</dbReference>
<keyword evidence="2" id="KW-0255">Endonuclease</keyword>
<dbReference type="SUPFAM" id="SSF52980">
    <property type="entry name" value="Restriction endonuclease-like"/>
    <property type="match status" value="1"/>
</dbReference>
<dbReference type="PANTHER" id="PTHR35400:SF3">
    <property type="entry name" value="SLL1072 PROTEIN"/>
    <property type="match status" value="1"/>
</dbReference>
<accession>A0ABW0WUN7</accession>
<gene>
    <name evidence="2" type="ORF">ACFP3U_03290</name>
</gene>
<dbReference type="PANTHER" id="PTHR35400">
    <property type="entry name" value="SLR1083 PROTEIN"/>
    <property type="match status" value="1"/>
</dbReference>
<sequence length="192" mass="20708">MSDEQGTGSAWDVLEGVRLPQGYRVEITAGKIIMTPRTTEASEIILSAAAQAKEQFPGRVLSGVVVDFPSDQHGYAPDLALVAPGARHNARARYEARDVVSVLEVVPRARQDTDFVRKQRYLAECGVPLYVVVDPGEAVCTVHSRPLPGTGYREAERVPFGNDLFLPLGERTLVLETGDFPVEPPTPGAAVG</sequence>
<name>A0ABW0WUN7_9ACTN</name>
<evidence type="ECO:0000313" key="2">
    <source>
        <dbReference type="EMBL" id="MFC5662002.1"/>
    </source>
</evidence>
<comment type="caution">
    <text evidence="2">The sequence shown here is derived from an EMBL/GenBank/DDBJ whole genome shotgun (WGS) entry which is preliminary data.</text>
</comment>
<dbReference type="CDD" id="cd06260">
    <property type="entry name" value="DUF820-like"/>
    <property type="match status" value="1"/>
</dbReference>
<keyword evidence="2" id="KW-0540">Nuclease</keyword>
<dbReference type="Gene3D" id="3.90.1570.10">
    <property type="entry name" value="tt1808, chain A"/>
    <property type="match status" value="1"/>
</dbReference>
<evidence type="ECO:0000313" key="3">
    <source>
        <dbReference type="Proteomes" id="UP001595975"/>
    </source>
</evidence>
<dbReference type="InterPro" id="IPR012296">
    <property type="entry name" value="Nuclease_put_TT1808"/>
</dbReference>
<feature type="domain" description="Putative restriction endonuclease" evidence="1">
    <location>
        <begin position="18"/>
        <end position="167"/>
    </location>
</feature>
<reference evidence="3" key="1">
    <citation type="journal article" date="2019" name="Int. J. Syst. Evol. Microbiol.">
        <title>The Global Catalogue of Microorganisms (GCM) 10K type strain sequencing project: providing services to taxonomists for standard genome sequencing and annotation.</title>
        <authorList>
            <consortium name="The Broad Institute Genomics Platform"/>
            <consortium name="The Broad Institute Genome Sequencing Center for Infectious Disease"/>
            <person name="Wu L."/>
            <person name="Ma J."/>
        </authorList>
    </citation>
    <scope>NUCLEOTIDE SEQUENCE [LARGE SCALE GENOMIC DNA]</scope>
    <source>
        <strain evidence="3">CGMCC 4.1437</strain>
    </source>
</reference>
<organism evidence="2 3">
    <name type="scientific">Kitasatospora misakiensis</name>
    <dbReference type="NCBI Taxonomy" id="67330"/>
    <lineage>
        <taxon>Bacteria</taxon>
        <taxon>Bacillati</taxon>
        <taxon>Actinomycetota</taxon>
        <taxon>Actinomycetes</taxon>
        <taxon>Kitasatosporales</taxon>
        <taxon>Streptomycetaceae</taxon>
        <taxon>Kitasatospora</taxon>
    </lineage>
</organism>
<dbReference type="GO" id="GO:0004519">
    <property type="term" value="F:endonuclease activity"/>
    <property type="evidence" value="ECO:0007669"/>
    <property type="project" value="UniProtKB-KW"/>
</dbReference>
<dbReference type="Pfam" id="PF05685">
    <property type="entry name" value="Uma2"/>
    <property type="match status" value="1"/>
</dbReference>
<protein>
    <submittedName>
        <fullName evidence="2">Uma2 family endonuclease</fullName>
    </submittedName>
</protein>
<dbReference type="InterPro" id="IPR008538">
    <property type="entry name" value="Uma2"/>
</dbReference>
<dbReference type="RefSeq" id="WP_380223592.1">
    <property type="nucleotide sequence ID" value="NZ_JBHSOF010000002.1"/>
</dbReference>
<keyword evidence="2" id="KW-0378">Hydrolase</keyword>